<dbReference type="InterPro" id="IPR027417">
    <property type="entry name" value="P-loop_NTPase"/>
</dbReference>
<dbReference type="AlphaFoldDB" id="A0A0L0UWU9"/>
<gene>
    <name evidence="2" type="ORF">PSTG_15072</name>
</gene>
<dbReference type="STRING" id="1165861.A0A0L0UWU9"/>
<evidence type="ECO:0000313" key="2">
    <source>
        <dbReference type="EMBL" id="KNE91513.1"/>
    </source>
</evidence>
<dbReference type="PANTHER" id="PTHR10887">
    <property type="entry name" value="DNA2/NAM7 HELICASE FAMILY"/>
    <property type="match status" value="1"/>
</dbReference>
<reference evidence="3" key="1">
    <citation type="submission" date="2014-03" db="EMBL/GenBank/DDBJ databases">
        <title>The Genome Sequence of Puccinia striiformis f. sp. tritici PST-78.</title>
        <authorList>
            <consortium name="The Broad Institute Genome Sequencing Platform"/>
            <person name="Cuomo C."/>
            <person name="Hulbert S."/>
            <person name="Chen X."/>
            <person name="Walker B."/>
            <person name="Young S.K."/>
            <person name="Zeng Q."/>
            <person name="Gargeya S."/>
            <person name="Fitzgerald M."/>
            <person name="Haas B."/>
            <person name="Abouelleil A."/>
            <person name="Alvarado L."/>
            <person name="Arachchi H.M."/>
            <person name="Berlin A.M."/>
            <person name="Chapman S.B."/>
            <person name="Goldberg J."/>
            <person name="Griggs A."/>
            <person name="Gujja S."/>
            <person name="Hansen M."/>
            <person name="Howarth C."/>
            <person name="Imamovic A."/>
            <person name="Larimer J."/>
            <person name="McCowan C."/>
            <person name="Montmayeur A."/>
            <person name="Murphy C."/>
            <person name="Neiman D."/>
            <person name="Pearson M."/>
            <person name="Priest M."/>
            <person name="Roberts A."/>
            <person name="Saif S."/>
            <person name="Shea T."/>
            <person name="Sisk P."/>
            <person name="Sykes S."/>
            <person name="Wortman J."/>
            <person name="Nusbaum C."/>
            <person name="Birren B."/>
        </authorList>
    </citation>
    <scope>NUCLEOTIDE SEQUENCE [LARGE SCALE GENOMIC DNA]</scope>
    <source>
        <strain evidence="3">race PST-78</strain>
    </source>
</reference>
<sequence>MGCRTPGQPSLSTTHRKWASLRSLPYLTLGNDSLQARSTSPCRSPISALATPGFSLIKGPPGAGKTSTIIGLIGAVIVNRPEAAYFTGRPPSIPRKILLCAPSNAAMDKVAKRSKEGVSGAQGELINPKLVWFGEDSKVNLAVKEFFIDELIEAMSKDSEAGQAARKVAGAANAIQDLRHQLIELRDTSLQENWVQLTPVDMLELKAHYAWSLRQALSLLCGTSGSAPCMYKGTPGCTTVETRSLA</sequence>
<feature type="domain" description="DNA2/NAM7 helicase helicase" evidence="1">
    <location>
        <begin position="47"/>
        <end position="181"/>
    </location>
</feature>
<dbReference type="SUPFAM" id="SSF52540">
    <property type="entry name" value="P-loop containing nucleoside triphosphate hydrolases"/>
    <property type="match status" value="1"/>
</dbReference>
<organism evidence="2 3">
    <name type="scientific">Puccinia striiformis f. sp. tritici PST-78</name>
    <dbReference type="NCBI Taxonomy" id="1165861"/>
    <lineage>
        <taxon>Eukaryota</taxon>
        <taxon>Fungi</taxon>
        <taxon>Dikarya</taxon>
        <taxon>Basidiomycota</taxon>
        <taxon>Pucciniomycotina</taxon>
        <taxon>Pucciniomycetes</taxon>
        <taxon>Pucciniales</taxon>
        <taxon>Pucciniaceae</taxon>
        <taxon>Puccinia</taxon>
    </lineage>
</organism>
<dbReference type="Pfam" id="PF13086">
    <property type="entry name" value="AAA_11"/>
    <property type="match status" value="1"/>
</dbReference>
<dbReference type="Proteomes" id="UP000054564">
    <property type="component" value="Unassembled WGS sequence"/>
</dbReference>
<dbReference type="PANTHER" id="PTHR10887:SF495">
    <property type="entry name" value="HELICASE SENATAXIN ISOFORM X1-RELATED"/>
    <property type="match status" value="1"/>
</dbReference>
<dbReference type="EMBL" id="AJIL01000200">
    <property type="protein sequence ID" value="KNE91513.1"/>
    <property type="molecule type" value="Genomic_DNA"/>
</dbReference>
<proteinExistence type="predicted"/>
<dbReference type="Gene3D" id="3.40.50.300">
    <property type="entry name" value="P-loop containing nucleotide triphosphate hydrolases"/>
    <property type="match status" value="1"/>
</dbReference>
<comment type="caution">
    <text evidence="2">The sequence shown here is derived from an EMBL/GenBank/DDBJ whole genome shotgun (WGS) entry which is preliminary data.</text>
</comment>
<keyword evidence="3" id="KW-1185">Reference proteome</keyword>
<dbReference type="InterPro" id="IPR045055">
    <property type="entry name" value="DNA2/NAM7-like"/>
</dbReference>
<dbReference type="InterPro" id="IPR041677">
    <property type="entry name" value="DNA2/NAM7_AAA_11"/>
</dbReference>
<name>A0A0L0UWU9_9BASI</name>
<protein>
    <recommendedName>
        <fullName evidence="1">DNA2/NAM7 helicase helicase domain-containing protein</fullName>
    </recommendedName>
</protein>
<evidence type="ECO:0000313" key="3">
    <source>
        <dbReference type="Proteomes" id="UP000054564"/>
    </source>
</evidence>
<dbReference type="GO" id="GO:0001147">
    <property type="term" value="F:transcription termination site sequence-specific DNA binding"/>
    <property type="evidence" value="ECO:0007669"/>
    <property type="project" value="TreeGrafter"/>
</dbReference>
<dbReference type="GO" id="GO:0006369">
    <property type="term" value="P:termination of RNA polymerase II transcription"/>
    <property type="evidence" value="ECO:0007669"/>
    <property type="project" value="TreeGrafter"/>
</dbReference>
<accession>A0A0L0UWU9</accession>
<dbReference type="GO" id="GO:0004386">
    <property type="term" value="F:helicase activity"/>
    <property type="evidence" value="ECO:0007669"/>
    <property type="project" value="InterPro"/>
</dbReference>
<evidence type="ECO:0000259" key="1">
    <source>
        <dbReference type="Pfam" id="PF13086"/>
    </source>
</evidence>
<dbReference type="GO" id="GO:0016604">
    <property type="term" value="C:nuclear body"/>
    <property type="evidence" value="ECO:0007669"/>
    <property type="project" value="TreeGrafter"/>
</dbReference>